<dbReference type="GO" id="GO:0000785">
    <property type="term" value="C:chromatin"/>
    <property type="evidence" value="ECO:0007669"/>
    <property type="project" value="TreeGrafter"/>
</dbReference>
<dbReference type="InterPro" id="IPR017984">
    <property type="entry name" value="Chromo_dom_subgr"/>
</dbReference>
<evidence type="ECO:0000256" key="3">
    <source>
        <dbReference type="SAM" id="MobiDB-lite"/>
    </source>
</evidence>
<dbReference type="SMART" id="SM00298">
    <property type="entry name" value="CHROMO"/>
    <property type="match status" value="1"/>
</dbReference>
<dbReference type="InterPro" id="IPR023780">
    <property type="entry name" value="Chromo_domain"/>
</dbReference>
<dbReference type="PANTHER" id="PTHR46389:SF3">
    <property type="entry name" value="POLYCOMB GROUP PROTEIN PC"/>
    <property type="match status" value="1"/>
</dbReference>
<feature type="domain" description="Chromo" evidence="4">
    <location>
        <begin position="11"/>
        <end position="69"/>
    </location>
</feature>
<dbReference type="GO" id="GO:0003682">
    <property type="term" value="F:chromatin binding"/>
    <property type="evidence" value="ECO:0007669"/>
    <property type="project" value="TreeGrafter"/>
</dbReference>
<dbReference type="PROSITE" id="PS50013">
    <property type="entry name" value="CHROMO_2"/>
    <property type="match status" value="1"/>
</dbReference>
<gene>
    <name evidence="5" type="ORF">MEDL_15156</name>
</gene>
<dbReference type="InterPro" id="IPR036691">
    <property type="entry name" value="Endo/exonu/phosph_ase_sf"/>
</dbReference>
<dbReference type="AlphaFoldDB" id="A0A8S3QY00"/>
<comment type="caution">
    <text evidence="5">The sequence shown here is derived from an EMBL/GenBank/DDBJ whole genome shotgun (WGS) entry which is preliminary data.</text>
</comment>
<sequence>MDINEMGERVFAAERILKKRIRKAKVEYFVKWKGWSPKYNTWEPEENILDSRLIVAFNSSDEAQPKKRGPKPKKQKLQPTCIIMPMIVENEAAEKDNTSDSDSDTDDDKNDDEDKDSSDESANSSTDDSFIKTEFENNKHDKSDTNDEKSTKNEDSEKERRENKHDRKYSISDGNMTDENDFPLPPTLSPINIRRPRGRSGRPRGRPRGRPPLVRRDIGPPPLQVVLRGRGRGRGRGRMRGIRGIRRGRGRGPGRPFGSRGTGRVGRPPLNLRAAITRGNIHSIRRGSLNIISSMERRKLMKEKAQRIKNILNRNGGTSNKQSNHDDEGSTSPDEIRRNPFMERTQKSMEIKNYWTPPTSIKSVLDQVKITDVTSADATITIREATSEDGFFQNRDESIGSPSSKDILECSSENALWFIVNNILYEPVLFGACYIPPERSDYSSIDIFDVIETELLKYAVDKNCKVCLLGDFNAHTGKKDDFVEMNHYVSESAQLDKEIKQNFDFVDLDALGICTKRSSLDKSVDNYGNRLLLLCKDLNLLIANGRLFKDKNIGALTCKESTVVDYCIMSPELFTNILDFEILPYDPMLSDVHNAIYIEMSSKDTCMPVVENINVDIDDSSVVTKCKWENDKYHEFNDCIDEAVIHSIVVKLEEIDTDLIDNIVVNSIVDECNSLILQAASKCDLLLEKKVIRKVDNSLKKRKVKKPWFNRECAEKRKLYHRAKNYNWRVKTAESKTNLTVCSKEYKKVLCNQYRLYNKNFIKKLKNLRQNDCKSYWNLLNRACSSQTKQNIVNKVSLDCFYNHFKKLNSAQDENDDTFENIDVDNITSLNTEVNRAISENELSSVLASLFSNTCLEIKKRYIQHNHRGKETDDIKDGIRRIDEQQ</sequence>
<reference evidence="5" key="1">
    <citation type="submission" date="2021-03" db="EMBL/GenBank/DDBJ databases">
        <authorList>
            <person name="Bekaert M."/>
        </authorList>
    </citation>
    <scope>NUCLEOTIDE SEQUENCE</scope>
</reference>
<feature type="region of interest" description="Disordered" evidence="3">
    <location>
        <begin position="60"/>
        <end position="269"/>
    </location>
</feature>
<dbReference type="EMBL" id="CAJPWZ010000750">
    <property type="protein sequence ID" value="CAG2200512.1"/>
    <property type="molecule type" value="Genomic_DNA"/>
</dbReference>
<dbReference type="Pfam" id="PF00385">
    <property type="entry name" value="Chromo"/>
    <property type="match status" value="1"/>
</dbReference>
<keyword evidence="2" id="KW-0539">Nucleus</keyword>
<dbReference type="SUPFAM" id="SSF54160">
    <property type="entry name" value="Chromo domain-like"/>
    <property type="match status" value="1"/>
</dbReference>
<feature type="compositionally biased region" description="Basic residues" evidence="3">
    <location>
        <begin position="229"/>
        <end position="252"/>
    </location>
</feature>
<dbReference type="Pfam" id="PF17218">
    <property type="entry name" value="CBX7_C"/>
    <property type="match status" value="1"/>
</dbReference>
<dbReference type="Gene3D" id="2.40.50.40">
    <property type="match status" value="1"/>
</dbReference>
<dbReference type="SUPFAM" id="SSF56219">
    <property type="entry name" value="DNase I-like"/>
    <property type="match status" value="1"/>
</dbReference>
<evidence type="ECO:0000313" key="6">
    <source>
        <dbReference type="Proteomes" id="UP000683360"/>
    </source>
</evidence>
<dbReference type="InterPro" id="IPR033773">
    <property type="entry name" value="CBX7_C"/>
</dbReference>
<dbReference type="Gene3D" id="3.60.10.10">
    <property type="entry name" value="Endonuclease/exonuclease/phosphatase"/>
    <property type="match status" value="1"/>
</dbReference>
<dbReference type="InterPro" id="IPR023779">
    <property type="entry name" value="Chromodomain_CS"/>
</dbReference>
<evidence type="ECO:0000313" key="5">
    <source>
        <dbReference type="EMBL" id="CAG2200512.1"/>
    </source>
</evidence>
<feature type="region of interest" description="Disordered" evidence="3">
    <location>
        <begin position="311"/>
        <end position="340"/>
    </location>
</feature>
<dbReference type="Proteomes" id="UP000683360">
    <property type="component" value="Unassembled WGS sequence"/>
</dbReference>
<feature type="compositionally biased region" description="Basic and acidic residues" evidence="3">
    <location>
        <begin position="323"/>
        <end position="340"/>
    </location>
</feature>
<dbReference type="InterPro" id="IPR052458">
    <property type="entry name" value="PcG_PRC1-like_component"/>
</dbReference>
<dbReference type="PRINTS" id="PR00504">
    <property type="entry name" value="CHROMODOMAIN"/>
</dbReference>
<dbReference type="InterPro" id="IPR016197">
    <property type="entry name" value="Chromo-like_dom_sf"/>
</dbReference>
<comment type="subcellular location">
    <subcellularLocation>
        <location evidence="1">Nucleus</location>
    </subcellularLocation>
</comment>
<dbReference type="GO" id="GO:0000122">
    <property type="term" value="P:negative regulation of transcription by RNA polymerase II"/>
    <property type="evidence" value="ECO:0007669"/>
    <property type="project" value="TreeGrafter"/>
</dbReference>
<dbReference type="PROSITE" id="PS00598">
    <property type="entry name" value="CHROMO_1"/>
    <property type="match status" value="1"/>
</dbReference>
<organism evidence="5 6">
    <name type="scientific">Mytilus edulis</name>
    <name type="common">Blue mussel</name>
    <dbReference type="NCBI Taxonomy" id="6550"/>
    <lineage>
        <taxon>Eukaryota</taxon>
        <taxon>Metazoa</taxon>
        <taxon>Spiralia</taxon>
        <taxon>Lophotrochozoa</taxon>
        <taxon>Mollusca</taxon>
        <taxon>Bivalvia</taxon>
        <taxon>Autobranchia</taxon>
        <taxon>Pteriomorphia</taxon>
        <taxon>Mytilida</taxon>
        <taxon>Mytiloidea</taxon>
        <taxon>Mytilidae</taxon>
        <taxon>Mytilinae</taxon>
        <taxon>Mytilus</taxon>
    </lineage>
</organism>
<dbReference type="GO" id="GO:0035102">
    <property type="term" value="C:PRC1 complex"/>
    <property type="evidence" value="ECO:0007669"/>
    <property type="project" value="TreeGrafter"/>
</dbReference>
<dbReference type="PANTHER" id="PTHR46389">
    <property type="entry name" value="POLYCOMB GROUP PROTEIN PC"/>
    <property type="match status" value="1"/>
</dbReference>
<protein>
    <submittedName>
        <fullName evidence="5">CBX8</fullName>
    </submittedName>
</protein>
<dbReference type="OrthoDB" id="1918685at2759"/>
<dbReference type="CDD" id="cd18627">
    <property type="entry name" value="CD_polycomb_like"/>
    <property type="match status" value="1"/>
</dbReference>
<evidence type="ECO:0000259" key="4">
    <source>
        <dbReference type="PROSITE" id="PS50013"/>
    </source>
</evidence>
<dbReference type="InterPro" id="IPR000953">
    <property type="entry name" value="Chromo/chromo_shadow_dom"/>
</dbReference>
<evidence type="ECO:0000256" key="1">
    <source>
        <dbReference type="ARBA" id="ARBA00004123"/>
    </source>
</evidence>
<proteinExistence type="predicted"/>
<feature type="compositionally biased region" description="Acidic residues" evidence="3">
    <location>
        <begin position="99"/>
        <end position="119"/>
    </location>
</feature>
<accession>A0A8S3QY00</accession>
<feature type="compositionally biased region" description="Basic residues" evidence="3">
    <location>
        <begin position="194"/>
        <end position="209"/>
    </location>
</feature>
<feature type="compositionally biased region" description="Basic residues" evidence="3">
    <location>
        <begin position="66"/>
        <end position="76"/>
    </location>
</feature>
<feature type="compositionally biased region" description="Basic and acidic residues" evidence="3">
    <location>
        <begin position="129"/>
        <end position="170"/>
    </location>
</feature>
<feature type="compositionally biased region" description="Polar residues" evidence="3">
    <location>
        <begin position="312"/>
        <end position="322"/>
    </location>
</feature>
<feature type="compositionally biased region" description="Gly residues" evidence="3">
    <location>
        <begin position="253"/>
        <end position="264"/>
    </location>
</feature>
<keyword evidence="6" id="KW-1185">Reference proteome</keyword>
<name>A0A8S3QY00_MYTED</name>
<evidence type="ECO:0000256" key="2">
    <source>
        <dbReference type="ARBA" id="ARBA00023242"/>
    </source>
</evidence>